<comment type="caution">
    <text evidence="1">The sequence shown here is derived from an EMBL/GenBank/DDBJ whole genome shotgun (WGS) entry which is preliminary data.</text>
</comment>
<gene>
    <name evidence="1" type="ORF">QTO34_008483</name>
</gene>
<evidence type="ECO:0000313" key="2">
    <source>
        <dbReference type="Proteomes" id="UP001177744"/>
    </source>
</evidence>
<sequence>MTFQKAKLIVNCQHIPSWAGNCREPQGVWGSGQGGHRERSPKPPAGVSLERLCVMRWHWSHVSCFLKLTRRLQQLQPSPPLTAVLKGKRKFPLLCVCGVCVCVCVCKSKTLSSCHISLLERSHLCLPPQVCLPCHYFSSLVPAECTAVWINETELTGLLMKACSHGLHFWRSLCTQEPLASLSLPLPPSSSLAQPFPKPLHGGLLGALSSTPAGTSAQLATLNKPNSFSRPCSSAPSLPSTITLGNSKKRVLHDLAPLGFLFLQKKKMTLPPGLTIFLQPCGWLGTPLLFERGLSLSIFSLCFLSGSLLNNMEDVFLNKEKCEDQRDAIESSVVNLNRNEEQKE</sequence>
<dbReference type="Proteomes" id="UP001177744">
    <property type="component" value="Unassembled WGS sequence"/>
</dbReference>
<evidence type="ECO:0000313" key="1">
    <source>
        <dbReference type="EMBL" id="KAK1346014.1"/>
    </source>
</evidence>
<reference evidence="1" key="1">
    <citation type="submission" date="2023-06" db="EMBL/GenBank/DDBJ databases">
        <title>Reference genome for the Northern bat (Eptesicus nilssonii), a most northern bat species.</title>
        <authorList>
            <person name="Laine V.N."/>
            <person name="Pulliainen A.T."/>
            <person name="Lilley T.M."/>
        </authorList>
    </citation>
    <scope>NUCLEOTIDE SEQUENCE</scope>
    <source>
        <strain evidence="1">BLF_Eptnil</strain>
        <tissue evidence="1">Kidney</tissue>
    </source>
</reference>
<dbReference type="EMBL" id="JAULJE010000002">
    <property type="protein sequence ID" value="KAK1346014.1"/>
    <property type="molecule type" value="Genomic_DNA"/>
</dbReference>
<protein>
    <submittedName>
        <fullName evidence="1">Uncharacterized protein</fullName>
    </submittedName>
</protein>
<organism evidence="1 2">
    <name type="scientific">Cnephaeus nilssonii</name>
    <name type="common">Northern bat</name>
    <name type="synonym">Eptesicus nilssonii</name>
    <dbReference type="NCBI Taxonomy" id="3371016"/>
    <lineage>
        <taxon>Eukaryota</taxon>
        <taxon>Metazoa</taxon>
        <taxon>Chordata</taxon>
        <taxon>Craniata</taxon>
        <taxon>Vertebrata</taxon>
        <taxon>Euteleostomi</taxon>
        <taxon>Mammalia</taxon>
        <taxon>Eutheria</taxon>
        <taxon>Laurasiatheria</taxon>
        <taxon>Chiroptera</taxon>
        <taxon>Yangochiroptera</taxon>
        <taxon>Vespertilionidae</taxon>
        <taxon>Cnephaeus</taxon>
    </lineage>
</organism>
<name>A0AA40IAD2_CNENI</name>
<accession>A0AA40IAD2</accession>
<proteinExistence type="predicted"/>
<dbReference type="AlphaFoldDB" id="A0AA40IAD2"/>
<keyword evidence="2" id="KW-1185">Reference proteome</keyword>